<evidence type="ECO:0000313" key="2">
    <source>
        <dbReference type="EMBL" id="MFB9073614.1"/>
    </source>
</evidence>
<protein>
    <submittedName>
        <fullName evidence="2">Uncharacterized protein</fullName>
    </submittedName>
</protein>
<gene>
    <name evidence="2" type="ORF">ACFFX0_21400</name>
</gene>
<keyword evidence="3" id="KW-1185">Reference proteome</keyword>
<evidence type="ECO:0000256" key="1">
    <source>
        <dbReference type="SAM" id="MobiDB-lite"/>
    </source>
</evidence>
<name>A0ABV5G3Y4_9MICC</name>
<reference evidence="2 3" key="1">
    <citation type="submission" date="2024-09" db="EMBL/GenBank/DDBJ databases">
        <authorList>
            <person name="Sun Q."/>
            <person name="Mori K."/>
        </authorList>
    </citation>
    <scope>NUCLEOTIDE SEQUENCE [LARGE SCALE GENOMIC DNA]</scope>
    <source>
        <strain evidence="2 3">CCM 7609</strain>
    </source>
</reference>
<organism evidence="2 3">
    <name type="scientific">Citricoccus parietis</name>
    <dbReference type="NCBI Taxonomy" id="592307"/>
    <lineage>
        <taxon>Bacteria</taxon>
        <taxon>Bacillati</taxon>
        <taxon>Actinomycetota</taxon>
        <taxon>Actinomycetes</taxon>
        <taxon>Micrococcales</taxon>
        <taxon>Micrococcaceae</taxon>
        <taxon>Citricoccus</taxon>
    </lineage>
</organism>
<comment type="caution">
    <text evidence="2">The sequence shown here is derived from an EMBL/GenBank/DDBJ whole genome shotgun (WGS) entry which is preliminary data.</text>
</comment>
<sequence length="66" mass="7485">MLRSLRLRSTGRVGFTHWTADNYRPIVHYEIRTLFGRGQPVESPRDECGVTHKSGLSSCGDRTVSH</sequence>
<evidence type="ECO:0000313" key="3">
    <source>
        <dbReference type="Proteomes" id="UP001589575"/>
    </source>
</evidence>
<proteinExistence type="predicted"/>
<feature type="region of interest" description="Disordered" evidence="1">
    <location>
        <begin position="41"/>
        <end position="66"/>
    </location>
</feature>
<dbReference type="Proteomes" id="UP001589575">
    <property type="component" value="Unassembled WGS sequence"/>
</dbReference>
<dbReference type="EMBL" id="JBHMFI010000001">
    <property type="protein sequence ID" value="MFB9073614.1"/>
    <property type="molecule type" value="Genomic_DNA"/>
</dbReference>
<accession>A0ABV5G3Y4</accession>